<dbReference type="InterPro" id="IPR002491">
    <property type="entry name" value="ABC_transptr_periplasmic_BD"/>
</dbReference>
<comment type="subcellular location">
    <subcellularLocation>
        <location evidence="1">Cell envelope</location>
    </subcellularLocation>
</comment>
<evidence type="ECO:0000256" key="3">
    <source>
        <dbReference type="ARBA" id="ARBA00022448"/>
    </source>
</evidence>
<protein>
    <submittedName>
        <fullName evidence="7">ABC transporter substrate-binding protein</fullName>
    </submittedName>
</protein>
<reference evidence="7 8" key="1">
    <citation type="journal article" date="2021" name="Sci. Rep.">
        <title>The distribution of antibiotic resistance genes in chicken gut microbiota commensals.</title>
        <authorList>
            <person name="Juricova H."/>
            <person name="Matiasovicova J."/>
            <person name="Kubasova T."/>
            <person name="Cejkova D."/>
            <person name="Rychlik I."/>
        </authorList>
    </citation>
    <scope>NUCLEOTIDE SEQUENCE [LARGE SCALE GENOMIC DNA]</scope>
    <source>
        <strain evidence="7 8">An425</strain>
    </source>
</reference>
<evidence type="ECO:0000259" key="6">
    <source>
        <dbReference type="PROSITE" id="PS50983"/>
    </source>
</evidence>
<accession>A0ABS2G2U5</accession>
<proteinExistence type="inferred from homology"/>
<evidence type="ECO:0000313" key="8">
    <source>
        <dbReference type="Proteomes" id="UP000728968"/>
    </source>
</evidence>
<keyword evidence="5" id="KW-0175">Coiled coil</keyword>
<evidence type="ECO:0000256" key="4">
    <source>
        <dbReference type="ARBA" id="ARBA00022729"/>
    </source>
</evidence>
<dbReference type="PANTHER" id="PTHR30532:SF28">
    <property type="entry name" value="PETROBACTIN-BINDING PROTEIN YCLQ"/>
    <property type="match status" value="1"/>
</dbReference>
<evidence type="ECO:0000256" key="5">
    <source>
        <dbReference type="SAM" id="Coils"/>
    </source>
</evidence>
<comment type="similarity">
    <text evidence="2">Belongs to the bacterial solute-binding protein 8 family.</text>
</comment>
<dbReference type="RefSeq" id="WP_204716493.1">
    <property type="nucleotide sequence ID" value="NZ_JACJLT010000096.1"/>
</dbReference>
<dbReference type="EMBL" id="JACJLT010000096">
    <property type="protein sequence ID" value="MBM6875766.1"/>
    <property type="molecule type" value="Genomic_DNA"/>
</dbReference>
<name>A0ABS2G2U5_FUSMR</name>
<keyword evidence="3" id="KW-0813">Transport</keyword>
<evidence type="ECO:0000256" key="2">
    <source>
        <dbReference type="ARBA" id="ARBA00008814"/>
    </source>
</evidence>
<feature type="domain" description="Fe/B12 periplasmic-binding" evidence="6">
    <location>
        <begin position="51"/>
        <end position="309"/>
    </location>
</feature>
<dbReference type="PROSITE" id="PS50983">
    <property type="entry name" value="FE_B12_PBP"/>
    <property type="match status" value="1"/>
</dbReference>
<gene>
    <name evidence="7" type="ORF">H6A04_08910</name>
</gene>
<dbReference type="PANTHER" id="PTHR30532">
    <property type="entry name" value="IRON III DICITRATE-BINDING PERIPLASMIC PROTEIN"/>
    <property type="match status" value="1"/>
</dbReference>
<organism evidence="7 8">
    <name type="scientific">Fusobacterium mortiferum</name>
    <dbReference type="NCBI Taxonomy" id="850"/>
    <lineage>
        <taxon>Bacteria</taxon>
        <taxon>Fusobacteriati</taxon>
        <taxon>Fusobacteriota</taxon>
        <taxon>Fusobacteriia</taxon>
        <taxon>Fusobacteriales</taxon>
        <taxon>Fusobacteriaceae</taxon>
        <taxon>Fusobacterium</taxon>
    </lineage>
</organism>
<comment type="caution">
    <text evidence="7">The sequence shown here is derived from an EMBL/GenBank/DDBJ whole genome shotgun (WGS) entry which is preliminary data.</text>
</comment>
<evidence type="ECO:0000256" key="1">
    <source>
        <dbReference type="ARBA" id="ARBA00004196"/>
    </source>
</evidence>
<sequence>MKKIIAGIVAIFILFIGFMYVKSSEHQGEEVEKVTIEHSLGSVEVPKNPKRIVVFDYGILDILDTLQAEVIGLPRDMVPAHLSKYSDEKYKNLGSLKEPNIEKIYEAKPDLIIIAGRQRDFYSSLSKIAPTIFVETSSTDYMNGLKTNVDMLTKIFDNSEVLKEKYSELEKRMNEIKNKVEAKNYNAMVLLSNNGRIAAYGEKSRFSVFYDYLGFKTTGEIVSSTHGNKVTFEYLLEKNPDYIYIIDKAAVVGDNLLANKAFDNPIVKSTKAVQNGNIIFLDSVVWYTASGGLKSTEIMLNEVEKSINK</sequence>
<dbReference type="InterPro" id="IPR051313">
    <property type="entry name" value="Bact_iron-sidero_bind"/>
</dbReference>
<dbReference type="InterPro" id="IPR033870">
    <property type="entry name" value="FatB"/>
</dbReference>
<keyword evidence="8" id="KW-1185">Reference proteome</keyword>
<dbReference type="SUPFAM" id="SSF53807">
    <property type="entry name" value="Helical backbone' metal receptor"/>
    <property type="match status" value="1"/>
</dbReference>
<dbReference type="CDD" id="cd01140">
    <property type="entry name" value="FatB"/>
    <property type="match status" value="1"/>
</dbReference>
<dbReference type="Gene3D" id="3.40.50.1980">
    <property type="entry name" value="Nitrogenase molybdenum iron protein domain"/>
    <property type="match status" value="2"/>
</dbReference>
<feature type="coiled-coil region" evidence="5">
    <location>
        <begin position="152"/>
        <end position="186"/>
    </location>
</feature>
<evidence type="ECO:0000313" key="7">
    <source>
        <dbReference type="EMBL" id="MBM6875766.1"/>
    </source>
</evidence>
<dbReference type="Proteomes" id="UP000728968">
    <property type="component" value="Unassembled WGS sequence"/>
</dbReference>
<keyword evidence="4" id="KW-0732">Signal</keyword>
<dbReference type="Pfam" id="PF01497">
    <property type="entry name" value="Peripla_BP_2"/>
    <property type="match status" value="1"/>
</dbReference>